<evidence type="ECO:0000313" key="8">
    <source>
        <dbReference type="EMBL" id="MBC2693599.1"/>
    </source>
</evidence>
<dbReference type="GO" id="GO:0003677">
    <property type="term" value="F:DNA binding"/>
    <property type="evidence" value="ECO:0007669"/>
    <property type="project" value="UniProtKB-KW"/>
</dbReference>
<evidence type="ECO:0000256" key="5">
    <source>
        <dbReference type="PROSITE-ProRule" id="PRU00169"/>
    </source>
</evidence>
<protein>
    <submittedName>
        <fullName evidence="8">Response regulator transcription factor</fullName>
    </submittedName>
</protein>
<sequence>MSSLLIIDDHPVIRAALKMVLGALKDARNRTVFQTIMEASDGIEGLQMIRQHAPTLVVLDLNMPGLSGLDFLSRLQRERISTRAVVFTANEPRFYMERCTRAGAMGFVEKTNDLQELCKAVQALLSGYTYFPRLETSTVNLSSVQIDEQQMIDTLSDRELSIFQALAQGITNQEIAERLHLSHKTVSTYKTRLIIKLNVESLVHLRDFAKRNHLI</sequence>
<dbReference type="PROSITE" id="PS50110">
    <property type="entry name" value="RESPONSE_REGULATORY"/>
    <property type="match status" value="1"/>
</dbReference>
<dbReference type="PANTHER" id="PTHR43214">
    <property type="entry name" value="TWO-COMPONENT RESPONSE REGULATOR"/>
    <property type="match status" value="1"/>
</dbReference>
<keyword evidence="1 5" id="KW-0597">Phosphoprotein</keyword>
<feature type="domain" description="Response regulatory" evidence="7">
    <location>
        <begin position="3"/>
        <end position="125"/>
    </location>
</feature>
<proteinExistence type="predicted"/>
<dbReference type="SUPFAM" id="SSF52172">
    <property type="entry name" value="CheY-like"/>
    <property type="match status" value="1"/>
</dbReference>
<keyword evidence="3" id="KW-0238">DNA-binding</keyword>
<dbReference type="PRINTS" id="PR00038">
    <property type="entry name" value="HTHLUXR"/>
</dbReference>
<dbReference type="SMART" id="SM00421">
    <property type="entry name" value="HTH_LUXR"/>
    <property type="match status" value="1"/>
</dbReference>
<evidence type="ECO:0000259" key="6">
    <source>
        <dbReference type="PROSITE" id="PS50043"/>
    </source>
</evidence>
<keyword evidence="9" id="KW-1185">Reference proteome</keyword>
<dbReference type="CDD" id="cd06170">
    <property type="entry name" value="LuxR_C_like"/>
    <property type="match status" value="1"/>
</dbReference>
<dbReference type="EMBL" id="JACMYG010000065">
    <property type="protein sequence ID" value="MBC2693599.1"/>
    <property type="molecule type" value="Genomic_DNA"/>
</dbReference>
<dbReference type="InterPro" id="IPR036388">
    <property type="entry name" value="WH-like_DNA-bd_sf"/>
</dbReference>
<comment type="caution">
    <text evidence="8">The sequence shown here is derived from an EMBL/GenBank/DDBJ whole genome shotgun (WGS) entry which is preliminary data.</text>
</comment>
<feature type="modified residue" description="4-aspartylphosphate" evidence="5">
    <location>
        <position position="60"/>
    </location>
</feature>
<dbReference type="Pfam" id="PF00072">
    <property type="entry name" value="Response_reg"/>
    <property type="match status" value="1"/>
</dbReference>
<dbReference type="PROSITE" id="PS00622">
    <property type="entry name" value="HTH_LUXR_1"/>
    <property type="match status" value="1"/>
</dbReference>
<dbReference type="GO" id="GO:0006355">
    <property type="term" value="P:regulation of DNA-templated transcription"/>
    <property type="evidence" value="ECO:0007669"/>
    <property type="project" value="InterPro"/>
</dbReference>
<dbReference type="PANTHER" id="PTHR43214:SF41">
    <property type="entry name" value="NITRATE_NITRITE RESPONSE REGULATOR PROTEIN NARP"/>
    <property type="match status" value="1"/>
</dbReference>
<dbReference type="PROSITE" id="PS50043">
    <property type="entry name" value="HTH_LUXR_2"/>
    <property type="match status" value="1"/>
</dbReference>
<name>A0A7X1GJI6_9PSED</name>
<dbReference type="InterPro" id="IPR058245">
    <property type="entry name" value="NreC/VraR/RcsB-like_REC"/>
</dbReference>
<dbReference type="InterPro" id="IPR001789">
    <property type="entry name" value="Sig_transdc_resp-reg_receiver"/>
</dbReference>
<dbReference type="CDD" id="cd17535">
    <property type="entry name" value="REC_NarL-like"/>
    <property type="match status" value="1"/>
</dbReference>
<keyword evidence="4" id="KW-0804">Transcription</keyword>
<evidence type="ECO:0000256" key="4">
    <source>
        <dbReference type="ARBA" id="ARBA00023163"/>
    </source>
</evidence>
<evidence type="ECO:0000259" key="7">
    <source>
        <dbReference type="PROSITE" id="PS50110"/>
    </source>
</evidence>
<feature type="domain" description="HTH luxR-type" evidence="6">
    <location>
        <begin position="148"/>
        <end position="213"/>
    </location>
</feature>
<dbReference type="GO" id="GO:0000160">
    <property type="term" value="P:phosphorelay signal transduction system"/>
    <property type="evidence" value="ECO:0007669"/>
    <property type="project" value="InterPro"/>
</dbReference>
<evidence type="ECO:0000313" key="9">
    <source>
        <dbReference type="Proteomes" id="UP000526003"/>
    </source>
</evidence>
<reference evidence="8 9" key="1">
    <citation type="submission" date="2020-08" db="EMBL/GenBank/DDBJ databases">
        <title>Pseudomonas sp. nov.</title>
        <authorList>
            <person name="Gieschler S."/>
            <person name="Fiedler G."/>
            <person name="Brinks E."/>
            <person name="Boehnlein C."/>
            <person name="Franz C.M.A.P."/>
            <person name="Kabisch J."/>
        </authorList>
    </citation>
    <scope>NUCLEOTIDE SEQUENCE [LARGE SCALE GENOMIC DNA]</scope>
    <source>
        <strain evidence="8 9">MBT-1</strain>
    </source>
</reference>
<dbReference type="Pfam" id="PF00196">
    <property type="entry name" value="GerE"/>
    <property type="match status" value="1"/>
</dbReference>
<gene>
    <name evidence="8" type="ORF">H7995_27885</name>
</gene>
<dbReference type="InterPro" id="IPR039420">
    <property type="entry name" value="WalR-like"/>
</dbReference>
<dbReference type="RefSeq" id="WP_166590813.1">
    <property type="nucleotide sequence ID" value="NZ_CP130043.1"/>
</dbReference>
<evidence type="ECO:0000256" key="1">
    <source>
        <dbReference type="ARBA" id="ARBA00022553"/>
    </source>
</evidence>
<dbReference type="InterPro" id="IPR000792">
    <property type="entry name" value="Tscrpt_reg_LuxR_C"/>
</dbReference>
<dbReference type="SMART" id="SM00448">
    <property type="entry name" value="REC"/>
    <property type="match status" value="1"/>
</dbReference>
<organism evidence="8 9">
    <name type="scientific">Pseudomonas kielensis</name>
    <dbReference type="NCBI Taxonomy" id="2762577"/>
    <lineage>
        <taxon>Bacteria</taxon>
        <taxon>Pseudomonadati</taxon>
        <taxon>Pseudomonadota</taxon>
        <taxon>Gammaproteobacteria</taxon>
        <taxon>Pseudomonadales</taxon>
        <taxon>Pseudomonadaceae</taxon>
        <taxon>Pseudomonas</taxon>
    </lineage>
</organism>
<dbReference type="Gene3D" id="3.40.50.2300">
    <property type="match status" value="1"/>
</dbReference>
<dbReference type="AlphaFoldDB" id="A0A7X1GJI6"/>
<dbReference type="InterPro" id="IPR011006">
    <property type="entry name" value="CheY-like_superfamily"/>
</dbReference>
<evidence type="ECO:0000256" key="2">
    <source>
        <dbReference type="ARBA" id="ARBA00023015"/>
    </source>
</evidence>
<keyword evidence="2" id="KW-0805">Transcription regulation</keyword>
<accession>A0A7X1GJI6</accession>
<dbReference type="Proteomes" id="UP000526003">
    <property type="component" value="Unassembled WGS sequence"/>
</dbReference>
<evidence type="ECO:0000256" key="3">
    <source>
        <dbReference type="ARBA" id="ARBA00023125"/>
    </source>
</evidence>
<dbReference type="Gene3D" id="1.10.10.10">
    <property type="entry name" value="Winged helix-like DNA-binding domain superfamily/Winged helix DNA-binding domain"/>
    <property type="match status" value="1"/>
</dbReference>